<reference evidence="4" key="1">
    <citation type="submission" date="2023-09" db="EMBL/GenBank/DDBJ databases">
        <title>Undibacterium sp. 20NA77.5 isolated from freshwater.</title>
        <authorList>
            <person name="Le V."/>
            <person name="Ko S.-R."/>
            <person name="Ahn C.-Y."/>
            <person name="Oh H.-M."/>
        </authorList>
    </citation>
    <scope>NUCLEOTIDE SEQUENCE</scope>
    <source>
        <strain evidence="4">20NA77.5</strain>
    </source>
</reference>
<feature type="domain" description="N-acetyltransferase" evidence="3">
    <location>
        <begin position="2"/>
        <end position="150"/>
    </location>
</feature>
<dbReference type="SUPFAM" id="SSF55729">
    <property type="entry name" value="Acyl-CoA N-acyltransferases (Nat)"/>
    <property type="match status" value="1"/>
</dbReference>
<evidence type="ECO:0000313" key="4">
    <source>
        <dbReference type="EMBL" id="WMW80619.1"/>
    </source>
</evidence>
<dbReference type="InterPro" id="IPR050832">
    <property type="entry name" value="Bact_Acetyltransf"/>
</dbReference>
<keyword evidence="2" id="KW-0012">Acyltransferase</keyword>
<keyword evidence="5" id="KW-1185">Reference proteome</keyword>
<dbReference type="PROSITE" id="PS51186">
    <property type="entry name" value="GNAT"/>
    <property type="match status" value="1"/>
</dbReference>
<proteinExistence type="predicted"/>
<gene>
    <name evidence="4" type="ORF">RF679_18560</name>
</gene>
<evidence type="ECO:0000256" key="2">
    <source>
        <dbReference type="ARBA" id="ARBA00023315"/>
    </source>
</evidence>
<sequence length="170" mass="19041">MLTFKRCDSNDSDFQALVRELDRYLALIDGEEHAFYAQYNKTDSIKHVVLAYLDGRAVACGAFKPYGEKGVEIKRMYAAPDLRGQGLASKILQELENWAASLGYQLCVLETGKRQADAVRLYEKNGYHVIPNYGQYVEAHNSVCYEKRIGSDSVEHANVNAGDIQDLTPA</sequence>
<dbReference type="CDD" id="cd04301">
    <property type="entry name" value="NAT_SF"/>
    <property type="match status" value="1"/>
</dbReference>
<dbReference type="PANTHER" id="PTHR43877">
    <property type="entry name" value="AMINOALKYLPHOSPHONATE N-ACETYLTRANSFERASE-RELATED-RELATED"/>
    <property type="match status" value="1"/>
</dbReference>
<accession>A0ABY9RIW1</accession>
<dbReference type="Gene3D" id="3.40.630.30">
    <property type="match status" value="1"/>
</dbReference>
<protein>
    <submittedName>
        <fullName evidence="4">GNAT family N-acetyltransferase</fullName>
    </submittedName>
</protein>
<dbReference type="InterPro" id="IPR016181">
    <property type="entry name" value="Acyl_CoA_acyltransferase"/>
</dbReference>
<name>A0ABY9RIW1_9BURK</name>
<dbReference type="EMBL" id="CP133720">
    <property type="protein sequence ID" value="WMW80619.1"/>
    <property type="molecule type" value="Genomic_DNA"/>
</dbReference>
<keyword evidence="1" id="KW-0808">Transferase</keyword>
<dbReference type="PANTHER" id="PTHR43877:SF2">
    <property type="entry name" value="AMINOALKYLPHOSPHONATE N-ACETYLTRANSFERASE-RELATED"/>
    <property type="match status" value="1"/>
</dbReference>
<dbReference type="InterPro" id="IPR000182">
    <property type="entry name" value="GNAT_dom"/>
</dbReference>
<dbReference type="Pfam" id="PF00583">
    <property type="entry name" value="Acetyltransf_1"/>
    <property type="match status" value="1"/>
</dbReference>
<evidence type="ECO:0000313" key="5">
    <source>
        <dbReference type="Proteomes" id="UP001181355"/>
    </source>
</evidence>
<evidence type="ECO:0000259" key="3">
    <source>
        <dbReference type="PROSITE" id="PS51186"/>
    </source>
</evidence>
<dbReference type="Proteomes" id="UP001181355">
    <property type="component" value="Chromosome"/>
</dbReference>
<organism evidence="4 5">
    <name type="scientific">Undibacterium cyanobacteriorum</name>
    <dbReference type="NCBI Taxonomy" id="3073561"/>
    <lineage>
        <taxon>Bacteria</taxon>
        <taxon>Pseudomonadati</taxon>
        <taxon>Pseudomonadota</taxon>
        <taxon>Betaproteobacteria</taxon>
        <taxon>Burkholderiales</taxon>
        <taxon>Oxalobacteraceae</taxon>
        <taxon>Undibacterium</taxon>
    </lineage>
</organism>
<evidence type="ECO:0000256" key="1">
    <source>
        <dbReference type="ARBA" id="ARBA00022679"/>
    </source>
</evidence>
<dbReference type="RefSeq" id="WP_309482111.1">
    <property type="nucleotide sequence ID" value="NZ_CP133720.1"/>
</dbReference>